<reference evidence="1" key="1">
    <citation type="submission" date="2024-05" db="EMBL/GenBank/DDBJ databases">
        <title>30 novel species of actinomycetes from the DSMZ collection.</title>
        <authorList>
            <person name="Nouioui I."/>
        </authorList>
    </citation>
    <scope>NUCLEOTIDE SEQUENCE</scope>
    <source>
        <strain evidence="1">DSM 40712</strain>
    </source>
</reference>
<protein>
    <submittedName>
        <fullName evidence="1">Uncharacterized protein</fullName>
    </submittedName>
</protein>
<organism evidence="1 2">
    <name type="scientific">Streptomyces lancefieldiae</name>
    <dbReference type="NCBI Taxonomy" id="3075520"/>
    <lineage>
        <taxon>Bacteria</taxon>
        <taxon>Bacillati</taxon>
        <taxon>Actinomycetota</taxon>
        <taxon>Actinomycetes</taxon>
        <taxon>Kitasatosporales</taxon>
        <taxon>Streptomycetaceae</taxon>
        <taxon>Streptomyces</taxon>
    </lineage>
</organism>
<keyword evidence="2" id="KW-1185">Reference proteome</keyword>
<sequence>MFADDNPRLSPLWTGRRAPFVAFQTVLGGLAGAYDLRDGRSDDPMSRISLSVDDWDGHPIVAARRIPVAAFDDILFAVQQLRDRQFEENQRHGWTGQLNADRRAAARDRWAARGTDMNDFRARLRAEYETAARRYEDAAGLFDGP</sequence>
<name>A0ABU3AFR4_9ACTN</name>
<comment type="caution">
    <text evidence="1">The sequence shown here is derived from an EMBL/GenBank/DDBJ whole genome shotgun (WGS) entry which is preliminary data.</text>
</comment>
<dbReference type="RefSeq" id="WP_311570423.1">
    <property type="nucleotide sequence ID" value="NZ_JAVRFH010000001.1"/>
</dbReference>
<proteinExistence type="predicted"/>
<evidence type="ECO:0000313" key="1">
    <source>
        <dbReference type="EMBL" id="MDT0608834.1"/>
    </source>
</evidence>
<evidence type="ECO:0000313" key="2">
    <source>
        <dbReference type="Proteomes" id="UP001180724"/>
    </source>
</evidence>
<dbReference type="Proteomes" id="UP001180724">
    <property type="component" value="Unassembled WGS sequence"/>
</dbReference>
<gene>
    <name evidence="1" type="ORF">RM812_01030</name>
</gene>
<dbReference type="EMBL" id="JAVRFH010000001">
    <property type="protein sequence ID" value="MDT0608834.1"/>
    <property type="molecule type" value="Genomic_DNA"/>
</dbReference>
<accession>A0ABU3AFR4</accession>